<sequence>MQQKCGNCPLVHLDGPTWTYADPPAASSSSPSSPSSYSPRQCHCQTDAAQWPSEKTHLIPARMMVSNERTNAPKKSMSREFWRIPLRGTRAGDSLLLKLGKG</sequence>
<comment type="caution">
    <text evidence="2">The sequence shown here is derived from an EMBL/GenBank/DDBJ whole genome shotgun (WGS) entry which is preliminary data.</text>
</comment>
<reference evidence="2 3" key="1">
    <citation type="submission" date="2019-02" db="EMBL/GenBank/DDBJ databases">
        <title>Deep-cultivation of Planctomycetes and their phenomic and genomic characterization uncovers novel biology.</title>
        <authorList>
            <person name="Wiegand S."/>
            <person name="Jogler M."/>
            <person name="Boedeker C."/>
            <person name="Pinto D."/>
            <person name="Vollmers J."/>
            <person name="Rivas-Marin E."/>
            <person name="Kohn T."/>
            <person name="Peeters S.H."/>
            <person name="Heuer A."/>
            <person name="Rast P."/>
            <person name="Oberbeckmann S."/>
            <person name="Bunk B."/>
            <person name="Jeske O."/>
            <person name="Meyerdierks A."/>
            <person name="Storesund J.E."/>
            <person name="Kallscheuer N."/>
            <person name="Luecker S."/>
            <person name="Lage O.M."/>
            <person name="Pohl T."/>
            <person name="Merkel B.J."/>
            <person name="Hornburger P."/>
            <person name="Mueller R.-W."/>
            <person name="Bruemmer F."/>
            <person name="Labrenz M."/>
            <person name="Spormann A.M."/>
            <person name="Op Den Camp H."/>
            <person name="Overmann J."/>
            <person name="Amann R."/>
            <person name="Jetten M.S.M."/>
            <person name="Mascher T."/>
            <person name="Medema M.H."/>
            <person name="Devos D.P."/>
            <person name="Kaster A.-K."/>
            <person name="Ovreas L."/>
            <person name="Rohde M."/>
            <person name="Galperin M.Y."/>
            <person name="Jogler C."/>
        </authorList>
    </citation>
    <scope>NUCLEOTIDE SEQUENCE [LARGE SCALE GENOMIC DNA]</scope>
    <source>
        <strain evidence="2 3">Pla52n</strain>
    </source>
</reference>
<name>A0A5C6AGY8_9BACT</name>
<accession>A0A5C6AGY8</accession>
<evidence type="ECO:0000256" key="1">
    <source>
        <dbReference type="SAM" id="MobiDB-lite"/>
    </source>
</evidence>
<dbReference type="Proteomes" id="UP000320176">
    <property type="component" value="Unassembled WGS sequence"/>
</dbReference>
<gene>
    <name evidence="2" type="ORF">Pla52n_49590</name>
</gene>
<dbReference type="AlphaFoldDB" id="A0A5C6AGY8"/>
<proteinExistence type="predicted"/>
<organism evidence="2 3">
    <name type="scientific">Stieleria varia</name>
    <dbReference type="NCBI Taxonomy" id="2528005"/>
    <lineage>
        <taxon>Bacteria</taxon>
        <taxon>Pseudomonadati</taxon>
        <taxon>Planctomycetota</taxon>
        <taxon>Planctomycetia</taxon>
        <taxon>Pirellulales</taxon>
        <taxon>Pirellulaceae</taxon>
        <taxon>Stieleria</taxon>
    </lineage>
</organism>
<feature type="compositionally biased region" description="Low complexity" evidence="1">
    <location>
        <begin position="23"/>
        <end position="39"/>
    </location>
</feature>
<keyword evidence="3" id="KW-1185">Reference proteome</keyword>
<feature type="region of interest" description="Disordered" evidence="1">
    <location>
        <begin position="19"/>
        <end position="46"/>
    </location>
</feature>
<dbReference type="EMBL" id="SJPN01000006">
    <property type="protein sequence ID" value="TWT98445.1"/>
    <property type="molecule type" value="Genomic_DNA"/>
</dbReference>
<protein>
    <submittedName>
        <fullName evidence="2">Uncharacterized protein</fullName>
    </submittedName>
</protein>
<evidence type="ECO:0000313" key="3">
    <source>
        <dbReference type="Proteomes" id="UP000320176"/>
    </source>
</evidence>
<evidence type="ECO:0000313" key="2">
    <source>
        <dbReference type="EMBL" id="TWT98445.1"/>
    </source>
</evidence>